<dbReference type="AlphaFoldDB" id="A0A1G2RJ40"/>
<dbReference type="GO" id="GO:0000774">
    <property type="term" value="F:adenyl-nucleotide exchange factor activity"/>
    <property type="evidence" value="ECO:0007669"/>
    <property type="project" value="InterPro"/>
</dbReference>
<keyword evidence="2 3" id="KW-0143">Chaperone</keyword>
<keyword evidence="3" id="KW-0346">Stress response</keyword>
<dbReference type="PRINTS" id="PR00773">
    <property type="entry name" value="GRPEPROTEIN"/>
</dbReference>
<gene>
    <name evidence="3" type="primary">grpE</name>
    <name evidence="5" type="ORF">A3B24_02045</name>
</gene>
<comment type="function">
    <text evidence="3">Participates actively in the response to hyperosmotic and heat shock by preventing the aggregation of stress-denatured proteins, in association with DnaK and GrpE. It is the nucleotide exchange factor for DnaK and may function as a thermosensor. Unfolded proteins bind initially to DnaJ; upon interaction with the DnaJ-bound protein, DnaK hydrolyzes its bound ATP, resulting in the formation of a stable complex. GrpE releases ADP from DnaK; ATP binding to DnaK triggers the release of the substrate protein, thus completing the reaction cycle. Several rounds of ATP-dependent interactions between DnaJ, DnaK and GrpE are required for fully efficient folding.</text>
</comment>
<comment type="similarity">
    <text evidence="1 3 4">Belongs to the GrpE family.</text>
</comment>
<dbReference type="EMBL" id="MHUG01000020">
    <property type="protein sequence ID" value="OHA72865.1"/>
    <property type="molecule type" value="Genomic_DNA"/>
</dbReference>
<reference evidence="5 6" key="1">
    <citation type="journal article" date="2016" name="Nat. Commun.">
        <title>Thousands of microbial genomes shed light on interconnected biogeochemical processes in an aquifer system.</title>
        <authorList>
            <person name="Anantharaman K."/>
            <person name="Brown C.T."/>
            <person name="Hug L.A."/>
            <person name="Sharon I."/>
            <person name="Castelle C.J."/>
            <person name="Probst A.J."/>
            <person name="Thomas B.C."/>
            <person name="Singh A."/>
            <person name="Wilkins M.J."/>
            <person name="Karaoz U."/>
            <person name="Brodie E.L."/>
            <person name="Williams K.H."/>
            <person name="Hubbard S.S."/>
            <person name="Banfield J.F."/>
        </authorList>
    </citation>
    <scope>NUCLEOTIDE SEQUENCE [LARGE SCALE GENOMIC DNA]</scope>
</reference>
<protein>
    <recommendedName>
        <fullName evidence="3">Protein GrpE</fullName>
    </recommendedName>
    <alternativeName>
        <fullName evidence="3">HSP-70 cofactor</fullName>
    </alternativeName>
</protein>
<dbReference type="InterPro" id="IPR013805">
    <property type="entry name" value="GrpE_CC"/>
</dbReference>
<dbReference type="STRING" id="1802461.A3B24_02045"/>
<comment type="subcellular location">
    <subcellularLocation>
        <location evidence="3">Cytoplasm</location>
    </subcellularLocation>
</comment>
<dbReference type="GO" id="GO:0006457">
    <property type="term" value="P:protein folding"/>
    <property type="evidence" value="ECO:0007669"/>
    <property type="project" value="InterPro"/>
</dbReference>
<dbReference type="GO" id="GO:0051082">
    <property type="term" value="F:unfolded protein binding"/>
    <property type="evidence" value="ECO:0007669"/>
    <property type="project" value="TreeGrafter"/>
</dbReference>
<evidence type="ECO:0000256" key="3">
    <source>
        <dbReference type="HAMAP-Rule" id="MF_01151"/>
    </source>
</evidence>
<comment type="caution">
    <text evidence="5">The sequence shown here is derived from an EMBL/GenBank/DDBJ whole genome shotgun (WGS) entry which is preliminary data.</text>
</comment>
<dbReference type="SUPFAM" id="SSF58014">
    <property type="entry name" value="Coiled-coil domain of nucleotide exchange factor GrpE"/>
    <property type="match status" value="1"/>
</dbReference>
<proteinExistence type="inferred from homology"/>
<dbReference type="Gene3D" id="3.90.20.20">
    <property type="match status" value="1"/>
</dbReference>
<dbReference type="PANTHER" id="PTHR21237">
    <property type="entry name" value="GRPE PROTEIN"/>
    <property type="match status" value="1"/>
</dbReference>
<organism evidence="5 6">
    <name type="scientific">Candidatus Wildermuthbacteria bacterium RIFCSPLOWO2_01_FULL_48_16</name>
    <dbReference type="NCBI Taxonomy" id="1802461"/>
    <lineage>
        <taxon>Bacteria</taxon>
        <taxon>Candidatus Wildermuthiibacteriota</taxon>
    </lineage>
</organism>
<evidence type="ECO:0000313" key="5">
    <source>
        <dbReference type="EMBL" id="OHA72865.1"/>
    </source>
</evidence>
<comment type="subunit">
    <text evidence="3">Homodimer.</text>
</comment>
<dbReference type="PANTHER" id="PTHR21237:SF23">
    <property type="entry name" value="GRPE PROTEIN HOMOLOG, MITOCHONDRIAL"/>
    <property type="match status" value="1"/>
</dbReference>
<dbReference type="Proteomes" id="UP000176917">
    <property type="component" value="Unassembled WGS sequence"/>
</dbReference>
<evidence type="ECO:0000256" key="2">
    <source>
        <dbReference type="ARBA" id="ARBA00023186"/>
    </source>
</evidence>
<keyword evidence="3" id="KW-0963">Cytoplasm</keyword>
<dbReference type="InterPro" id="IPR000740">
    <property type="entry name" value="GrpE"/>
</dbReference>
<dbReference type="GO" id="GO:0042803">
    <property type="term" value="F:protein homodimerization activity"/>
    <property type="evidence" value="ECO:0007669"/>
    <property type="project" value="InterPro"/>
</dbReference>
<evidence type="ECO:0000313" key="6">
    <source>
        <dbReference type="Proteomes" id="UP000176917"/>
    </source>
</evidence>
<dbReference type="SUPFAM" id="SSF51064">
    <property type="entry name" value="Head domain of nucleotide exchange factor GrpE"/>
    <property type="match status" value="1"/>
</dbReference>
<dbReference type="CDD" id="cd00446">
    <property type="entry name" value="GrpE"/>
    <property type="match status" value="1"/>
</dbReference>
<dbReference type="GO" id="GO:0005737">
    <property type="term" value="C:cytoplasm"/>
    <property type="evidence" value="ECO:0007669"/>
    <property type="project" value="UniProtKB-SubCell"/>
</dbReference>
<dbReference type="GO" id="GO:0051087">
    <property type="term" value="F:protein-folding chaperone binding"/>
    <property type="evidence" value="ECO:0007669"/>
    <property type="project" value="InterPro"/>
</dbReference>
<dbReference type="InterPro" id="IPR009012">
    <property type="entry name" value="GrpE_head"/>
</dbReference>
<sequence length="147" mass="17251">MEEKDLKKELEEMKKERDEYLRGWQRARADLLNYKKEEMERMKGLMEYSQAEFLLNMLPILDNLERAEQTIKDQGFLQIGKQMRDFLKSQGVEELRVGKEKFNPEFHEAVGEVERTGLEPGTVAEVVEKGYTLNKKLLKPAKVKTAK</sequence>
<dbReference type="Gene3D" id="2.30.22.10">
    <property type="entry name" value="Head domain of nucleotide exchange factor GrpE"/>
    <property type="match status" value="1"/>
</dbReference>
<dbReference type="Pfam" id="PF01025">
    <property type="entry name" value="GrpE"/>
    <property type="match status" value="1"/>
</dbReference>
<accession>A0A1G2RJ40</accession>
<evidence type="ECO:0000256" key="1">
    <source>
        <dbReference type="ARBA" id="ARBA00009054"/>
    </source>
</evidence>
<name>A0A1G2RJ40_9BACT</name>
<evidence type="ECO:0000256" key="4">
    <source>
        <dbReference type="RuleBase" id="RU004478"/>
    </source>
</evidence>
<dbReference type="HAMAP" id="MF_01151">
    <property type="entry name" value="GrpE"/>
    <property type="match status" value="1"/>
</dbReference>